<feature type="compositionally biased region" description="Acidic residues" evidence="1">
    <location>
        <begin position="494"/>
        <end position="505"/>
    </location>
</feature>
<reference evidence="6" key="2">
    <citation type="submission" date="2015-04" db="EMBL/GenBank/DDBJ databases">
        <title>Complete genome sequence of Salinicoccus halodurans strain H3B36, isolated from the Qaidam basin of China.</title>
        <authorList>
            <person name="Ma Y."/>
            <person name="Jiang K."/>
            <person name="Xue Y."/>
        </authorList>
    </citation>
    <scope>NUCLEOTIDE SEQUENCE [LARGE SCALE GENOMIC DNA]</scope>
    <source>
        <strain evidence="6">H3B36</strain>
    </source>
</reference>
<keyword evidence="2" id="KW-1133">Transmembrane helix</keyword>
<dbReference type="KEGG" id="shv:AAT16_04715"/>
<reference evidence="4 6" key="1">
    <citation type="journal article" date="2015" name="Int. J. Syst. Evol. Microbiol.">
        <title>Complete genome sequence of Salinicoccus halodurans H3B36, isolated from the Qaidam Basin in China.</title>
        <authorList>
            <person name="Jiang K."/>
            <person name="Xue Y."/>
            <person name="Ma Y."/>
        </authorList>
    </citation>
    <scope>NUCLEOTIDE SEQUENCE [LARGE SCALE GENOMIC DNA]</scope>
    <source>
        <strain evidence="4 6">H3B36</strain>
    </source>
</reference>
<evidence type="ECO:0000313" key="6">
    <source>
        <dbReference type="Proteomes" id="UP000034029"/>
    </source>
</evidence>
<feature type="compositionally biased region" description="Polar residues" evidence="1">
    <location>
        <begin position="39"/>
        <end position="57"/>
    </location>
</feature>
<dbReference type="Proteomes" id="UP000183090">
    <property type="component" value="Unassembled WGS sequence"/>
</dbReference>
<feature type="transmembrane region" description="Helical" evidence="2">
    <location>
        <begin position="524"/>
        <end position="545"/>
    </location>
</feature>
<dbReference type="AlphaFoldDB" id="A0A0F7HL56"/>
<dbReference type="EMBL" id="CP011366">
    <property type="protein sequence ID" value="AKG73576.1"/>
    <property type="molecule type" value="Genomic_DNA"/>
</dbReference>
<feature type="compositionally biased region" description="Gly residues" evidence="1">
    <location>
        <begin position="482"/>
        <end position="493"/>
    </location>
</feature>
<reference evidence="5 7" key="3">
    <citation type="submission" date="2016-10" db="EMBL/GenBank/DDBJ databases">
        <authorList>
            <person name="Varghese N."/>
            <person name="Submissions S."/>
        </authorList>
    </citation>
    <scope>NUCLEOTIDE SEQUENCE [LARGE SCALE GENOMIC DNA]</scope>
    <source>
        <strain evidence="5 7">CGMCC 1.6501</strain>
    </source>
</reference>
<dbReference type="EMBL" id="FOTB01000001">
    <property type="protein sequence ID" value="SFK52830.1"/>
    <property type="molecule type" value="Genomic_DNA"/>
</dbReference>
<dbReference type="Proteomes" id="UP000034029">
    <property type="component" value="Chromosome"/>
</dbReference>
<keyword evidence="2" id="KW-0812">Transmembrane</keyword>
<evidence type="ECO:0000313" key="5">
    <source>
        <dbReference type="EMBL" id="SFK52830.1"/>
    </source>
</evidence>
<organism evidence="5 7">
    <name type="scientific">Salinicoccus halodurans</name>
    <dbReference type="NCBI Taxonomy" id="407035"/>
    <lineage>
        <taxon>Bacteria</taxon>
        <taxon>Bacillati</taxon>
        <taxon>Bacillota</taxon>
        <taxon>Bacilli</taxon>
        <taxon>Bacillales</taxon>
        <taxon>Staphylococcaceae</taxon>
        <taxon>Salinicoccus</taxon>
    </lineage>
</organism>
<feature type="chain" id="PRO_5043668761" evidence="3">
    <location>
        <begin position="32"/>
        <end position="549"/>
    </location>
</feature>
<gene>
    <name evidence="4" type="ORF">AAT16_04715</name>
    <name evidence="5" type="ORF">SAMN05216235_0179</name>
</gene>
<dbReference type="RefSeq" id="WP_046789766.1">
    <property type="nucleotide sequence ID" value="NZ_CP011366.1"/>
</dbReference>
<keyword evidence="3" id="KW-0732">Signal</keyword>
<accession>A0A0F7HL56</accession>
<sequence>MDKVNFKSRKHNLLMAALALALFIPQNDALATTEVPPEGNTSQEFTPANDGTNQNPSAGEVPSTEEVPAGGGQSEEVPSNEIPAEEEVPADGGESYPEASTEVPAEEENTAGTGVNSPYINNVSVSGQSFEPGDLVTVTIEGTSGSVLSGATATFERSSSSGTAAIDISSFDITDYGNGNFSAVATYQLPDDLGDATYSLTGVTLADQAGSYNTISNENMNFNTGFEVVSPVPEDTTPPNLVTMYTDKDVYAPGETVTVTVEAEDESEISQMWGAFADANGSPENDPYRLDNIYITQNPLGNYVGVGTFTIGEDVPNATYGLNFVGISDVQGNESYFNQYDFGVFFDIMNEDAAETAPPELVDVSADEESYQAGDAASIEVTAADESEIIGVTADFVVEGEEDGQVYSTDLASIEQDKEGNYIASTEIQLPEKLAGKKIQLTDITIVDVYENVGKYNAEDDELDLAFGVTEAEDSENVPGDGVAGPGESGGGDGAEEEDSEEIAADDQTKGGFLSGSGLFSENVLLPVAVLVIFLCTVLFVILPLRKKG</sequence>
<feature type="region of interest" description="Disordered" evidence="1">
    <location>
        <begin position="472"/>
        <end position="508"/>
    </location>
</feature>
<evidence type="ECO:0000256" key="2">
    <source>
        <dbReference type="SAM" id="Phobius"/>
    </source>
</evidence>
<evidence type="ECO:0000256" key="1">
    <source>
        <dbReference type="SAM" id="MobiDB-lite"/>
    </source>
</evidence>
<evidence type="ECO:0000256" key="3">
    <source>
        <dbReference type="SAM" id="SignalP"/>
    </source>
</evidence>
<feature type="region of interest" description="Disordered" evidence="1">
    <location>
        <begin position="32"/>
        <end position="118"/>
    </location>
</feature>
<protein>
    <submittedName>
        <fullName evidence="5">Uncharacterized protein</fullName>
    </submittedName>
</protein>
<keyword evidence="2" id="KW-0472">Membrane</keyword>
<proteinExistence type="predicted"/>
<evidence type="ECO:0000313" key="7">
    <source>
        <dbReference type="Proteomes" id="UP000183090"/>
    </source>
</evidence>
<name>A0A0F7HL56_9STAP</name>
<feature type="signal peptide" evidence="3">
    <location>
        <begin position="1"/>
        <end position="31"/>
    </location>
</feature>
<keyword evidence="6" id="KW-1185">Reference proteome</keyword>
<dbReference type="OrthoDB" id="2385759at2"/>
<evidence type="ECO:0000313" key="4">
    <source>
        <dbReference type="EMBL" id="AKG73576.1"/>
    </source>
</evidence>